<proteinExistence type="predicted"/>
<protein>
    <submittedName>
        <fullName evidence="3">Uncharacterized protein</fullName>
    </submittedName>
</protein>
<evidence type="ECO:0000256" key="2">
    <source>
        <dbReference type="SAM" id="SignalP"/>
    </source>
</evidence>
<feature type="compositionally biased region" description="Basic and acidic residues" evidence="1">
    <location>
        <begin position="51"/>
        <end position="67"/>
    </location>
</feature>
<dbReference type="OrthoDB" id="5425130at2759"/>
<feature type="signal peptide" evidence="2">
    <location>
        <begin position="1"/>
        <end position="20"/>
    </location>
</feature>
<keyword evidence="2" id="KW-0732">Signal</keyword>
<sequence length="90" mass="10159">MNDRERKWACVWCYLRVCLACSSELMKTPGRDLKGLIEKRGVDIEIEGEGTGDREMQRKEEMKRHDSGTGGSVGTPTVVVWGAEEDHNFS</sequence>
<evidence type="ECO:0000313" key="4">
    <source>
        <dbReference type="Proteomes" id="UP000799291"/>
    </source>
</evidence>
<reference evidence="3" key="1">
    <citation type="journal article" date="2020" name="Stud. Mycol.">
        <title>101 Dothideomycetes genomes: a test case for predicting lifestyles and emergence of pathogens.</title>
        <authorList>
            <person name="Haridas S."/>
            <person name="Albert R."/>
            <person name="Binder M."/>
            <person name="Bloem J."/>
            <person name="Labutti K."/>
            <person name="Salamov A."/>
            <person name="Andreopoulos B."/>
            <person name="Baker S."/>
            <person name="Barry K."/>
            <person name="Bills G."/>
            <person name="Bluhm B."/>
            <person name="Cannon C."/>
            <person name="Castanera R."/>
            <person name="Culley D."/>
            <person name="Daum C."/>
            <person name="Ezra D."/>
            <person name="Gonzalez J."/>
            <person name="Henrissat B."/>
            <person name="Kuo A."/>
            <person name="Liang C."/>
            <person name="Lipzen A."/>
            <person name="Lutzoni F."/>
            <person name="Magnuson J."/>
            <person name="Mondo S."/>
            <person name="Nolan M."/>
            <person name="Ohm R."/>
            <person name="Pangilinan J."/>
            <person name="Park H.-J."/>
            <person name="Ramirez L."/>
            <person name="Alfaro M."/>
            <person name="Sun H."/>
            <person name="Tritt A."/>
            <person name="Yoshinaga Y."/>
            <person name="Zwiers L.-H."/>
            <person name="Turgeon B."/>
            <person name="Goodwin S."/>
            <person name="Spatafora J."/>
            <person name="Crous P."/>
            <person name="Grigoriev I."/>
        </authorList>
    </citation>
    <scope>NUCLEOTIDE SEQUENCE</scope>
    <source>
        <strain evidence="3">CBS 122367</strain>
    </source>
</reference>
<keyword evidence="4" id="KW-1185">Reference proteome</keyword>
<gene>
    <name evidence="3" type="ORF">K458DRAFT_411644</name>
</gene>
<dbReference type="AlphaFoldDB" id="A0A6G1JNZ7"/>
<organism evidence="3 4">
    <name type="scientific">Lentithecium fluviatile CBS 122367</name>
    <dbReference type="NCBI Taxonomy" id="1168545"/>
    <lineage>
        <taxon>Eukaryota</taxon>
        <taxon>Fungi</taxon>
        <taxon>Dikarya</taxon>
        <taxon>Ascomycota</taxon>
        <taxon>Pezizomycotina</taxon>
        <taxon>Dothideomycetes</taxon>
        <taxon>Pleosporomycetidae</taxon>
        <taxon>Pleosporales</taxon>
        <taxon>Massarineae</taxon>
        <taxon>Lentitheciaceae</taxon>
        <taxon>Lentithecium</taxon>
    </lineage>
</organism>
<accession>A0A6G1JNZ7</accession>
<feature type="region of interest" description="Disordered" evidence="1">
    <location>
        <begin position="46"/>
        <end position="78"/>
    </location>
</feature>
<feature type="chain" id="PRO_5026217479" evidence="2">
    <location>
        <begin position="21"/>
        <end position="90"/>
    </location>
</feature>
<dbReference type="EMBL" id="MU005569">
    <property type="protein sequence ID" value="KAF2691950.1"/>
    <property type="molecule type" value="Genomic_DNA"/>
</dbReference>
<evidence type="ECO:0000256" key="1">
    <source>
        <dbReference type="SAM" id="MobiDB-lite"/>
    </source>
</evidence>
<dbReference type="Proteomes" id="UP000799291">
    <property type="component" value="Unassembled WGS sequence"/>
</dbReference>
<name>A0A6G1JNZ7_9PLEO</name>
<evidence type="ECO:0000313" key="3">
    <source>
        <dbReference type="EMBL" id="KAF2691950.1"/>
    </source>
</evidence>